<organism evidence="8">
    <name type="scientific">hydrothermal vent metagenome</name>
    <dbReference type="NCBI Taxonomy" id="652676"/>
    <lineage>
        <taxon>unclassified sequences</taxon>
        <taxon>metagenomes</taxon>
        <taxon>ecological metagenomes</taxon>
    </lineage>
</organism>
<dbReference type="GO" id="GO:1990281">
    <property type="term" value="C:efflux pump complex"/>
    <property type="evidence" value="ECO:0007669"/>
    <property type="project" value="TreeGrafter"/>
</dbReference>
<dbReference type="Pfam" id="PF02321">
    <property type="entry name" value="OEP"/>
    <property type="match status" value="2"/>
</dbReference>
<feature type="coiled-coil region" evidence="7">
    <location>
        <begin position="271"/>
        <end position="298"/>
    </location>
</feature>
<evidence type="ECO:0008006" key="9">
    <source>
        <dbReference type="Google" id="ProtNLM"/>
    </source>
</evidence>
<comment type="subcellular location">
    <subcellularLocation>
        <location evidence="1">Cell outer membrane</location>
    </subcellularLocation>
</comment>
<evidence type="ECO:0000256" key="5">
    <source>
        <dbReference type="ARBA" id="ARBA00023136"/>
    </source>
</evidence>
<dbReference type="PANTHER" id="PTHR30026">
    <property type="entry name" value="OUTER MEMBRANE PROTEIN TOLC"/>
    <property type="match status" value="1"/>
</dbReference>
<keyword evidence="5" id="KW-0472">Membrane</keyword>
<dbReference type="PANTHER" id="PTHR30026:SF5">
    <property type="entry name" value="ABC-TYPE EFFLUX SYSTEM SECRETIN COMPONENT"/>
    <property type="match status" value="1"/>
</dbReference>
<sequence length="523" mass="59344">MNGMLIRMITIGQKKDKTMIYRNRNMRHKNYSGIRLQHPTGFVPVFLLGLTLLLMPLLAFSQQVPLRLSLSAALDSAMHNNAKIRQYEELVEQKQYKKKAATGNFFPSIDVNGGFTWLSQNPEINMSLVKGSIDNLLMGFGAAMAQGLQLPPDLQAALAKQLAGLKQLPPVNLTIDRQNYPNLNFSVTQPVFTGGKIIAGKRYASAELKYSDEELRKTQNEIIKETIDRYYAIVLLKAVVKTREQVVAGMKRHERDADRAIKIGMIPPYTRLRAEVAVANAERDLADDQNKLDMAKLAFKTSIGLSPSVKVDVTDTLRFQACPLDLSLLQSEAQNAQPVFQMIDQKKVMVRQKHNLDVAEFLPQIGAWGQYGVFRDKYPVIPPPFMVGIQARINLFHGAKKINELRATQHLAKEVEAADLYAHQQVNLWINKSYREVLNKQERYRKLRPTIALAKKNYDISETRFREGMGKSIDVIDARLLYEKAQIEAYHTLYDYYVALSNLYLATGNPEKLVNILIQDNNH</sequence>
<dbReference type="Gene3D" id="1.20.1600.10">
    <property type="entry name" value="Outer membrane efflux proteins (OEP)"/>
    <property type="match status" value="1"/>
</dbReference>
<evidence type="ECO:0000256" key="6">
    <source>
        <dbReference type="ARBA" id="ARBA00023237"/>
    </source>
</evidence>
<keyword evidence="7" id="KW-0175">Coiled coil</keyword>
<dbReference type="GO" id="GO:0015562">
    <property type="term" value="F:efflux transmembrane transporter activity"/>
    <property type="evidence" value="ECO:0007669"/>
    <property type="project" value="InterPro"/>
</dbReference>
<dbReference type="EMBL" id="UOET01000414">
    <property type="protein sequence ID" value="VAW29720.1"/>
    <property type="molecule type" value="Genomic_DNA"/>
</dbReference>
<keyword evidence="2" id="KW-0813">Transport</keyword>
<keyword evidence="6" id="KW-0998">Cell outer membrane</keyword>
<dbReference type="AlphaFoldDB" id="A0A3B0UKW5"/>
<evidence type="ECO:0000256" key="3">
    <source>
        <dbReference type="ARBA" id="ARBA00022452"/>
    </source>
</evidence>
<keyword evidence="3" id="KW-1134">Transmembrane beta strand</keyword>
<dbReference type="GO" id="GO:0009279">
    <property type="term" value="C:cell outer membrane"/>
    <property type="evidence" value="ECO:0007669"/>
    <property type="project" value="UniProtKB-SubCell"/>
</dbReference>
<evidence type="ECO:0000256" key="2">
    <source>
        <dbReference type="ARBA" id="ARBA00022448"/>
    </source>
</evidence>
<proteinExistence type="predicted"/>
<gene>
    <name evidence="8" type="ORF">MNBD_BACTEROID07-1339</name>
</gene>
<protein>
    <recommendedName>
        <fullName evidence="9">TolC family protein</fullName>
    </recommendedName>
</protein>
<name>A0A3B0UKW5_9ZZZZ</name>
<dbReference type="InterPro" id="IPR051906">
    <property type="entry name" value="TolC-like"/>
</dbReference>
<reference evidence="8" key="1">
    <citation type="submission" date="2018-06" db="EMBL/GenBank/DDBJ databases">
        <authorList>
            <person name="Zhirakovskaya E."/>
        </authorList>
    </citation>
    <scope>NUCLEOTIDE SEQUENCE</scope>
</reference>
<keyword evidence="4" id="KW-0812">Transmembrane</keyword>
<dbReference type="InterPro" id="IPR003423">
    <property type="entry name" value="OMP_efflux"/>
</dbReference>
<dbReference type="GO" id="GO:0015288">
    <property type="term" value="F:porin activity"/>
    <property type="evidence" value="ECO:0007669"/>
    <property type="project" value="TreeGrafter"/>
</dbReference>
<evidence type="ECO:0000313" key="8">
    <source>
        <dbReference type="EMBL" id="VAW29720.1"/>
    </source>
</evidence>
<evidence type="ECO:0000256" key="4">
    <source>
        <dbReference type="ARBA" id="ARBA00022692"/>
    </source>
</evidence>
<dbReference type="SUPFAM" id="SSF56954">
    <property type="entry name" value="Outer membrane efflux proteins (OEP)"/>
    <property type="match status" value="1"/>
</dbReference>
<evidence type="ECO:0000256" key="1">
    <source>
        <dbReference type="ARBA" id="ARBA00004442"/>
    </source>
</evidence>
<evidence type="ECO:0000256" key="7">
    <source>
        <dbReference type="SAM" id="Coils"/>
    </source>
</evidence>
<accession>A0A3B0UKW5</accession>